<keyword evidence="2" id="KW-1185">Reference proteome</keyword>
<dbReference type="GO" id="GO:0016740">
    <property type="term" value="F:transferase activity"/>
    <property type="evidence" value="ECO:0007669"/>
    <property type="project" value="UniProtKB-KW"/>
</dbReference>
<dbReference type="EMBL" id="VYTZ01000006">
    <property type="protein sequence ID" value="KAA9377800.1"/>
    <property type="molecule type" value="Genomic_DNA"/>
</dbReference>
<keyword evidence="1" id="KW-0808">Transferase</keyword>
<evidence type="ECO:0000313" key="1">
    <source>
        <dbReference type="EMBL" id="KAA9377800.1"/>
    </source>
</evidence>
<dbReference type="SUPFAM" id="SSF55729">
    <property type="entry name" value="Acyl-CoA N-acyltransferases (Nat)"/>
    <property type="match status" value="1"/>
</dbReference>
<dbReference type="Proteomes" id="UP000327011">
    <property type="component" value="Unassembled WGS sequence"/>
</dbReference>
<protein>
    <submittedName>
        <fullName evidence="1">GNAT family N-acetyltransferase</fullName>
    </submittedName>
</protein>
<evidence type="ECO:0000313" key="2">
    <source>
        <dbReference type="Proteomes" id="UP000327011"/>
    </source>
</evidence>
<organism evidence="1 2">
    <name type="scientific">Microbispora cellulosiformans</name>
    <dbReference type="NCBI Taxonomy" id="2614688"/>
    <lineage>
        <taxon>Bacteria</taxon>
        <taxon>Bacillati</taxon>
        <taxon>Actinomycetota</taxon>
        <taxon>Actinomycetes</taxon>
        <taxon>Streptosporangiales</taxon>
        <taxon>Streptosporangiaceae</taxon>
        <taxon>Microbispora</taxon>
    </lineage>
</organism>
<dbReference type="AlphaFoldDB" id="A0A5J5K420"/>
<proteinExistence type="predicted"/>
<dbReference type="RefSeq" id="WP_150934987.1">
    <property type="nucleotide sequence ID" value="NZ_VYTZ01000006.1"/>
</dbReference>
<accession>A0A5J5K420</accession>
<name>A0A5J5K420_9ACTN</name>
<reference evidence="1 2" key="1">
    <citation type="submission" date="2019-09" db="EMBL/GenBank/DDBJ databases">
        <title>Screening of Novel Bioactive Compounds from Soil-Associated.</title>
        <authorList>
            <person name="Gong X."/>
        </authorList>
    </citation>
    <scope>NUCLEOTIDE SEQUENCE [LARGE SCALE GENOMIC DNA]</scope>
    <source>
        <strain evidence="1 2">Gxj-6</strain>
    </source>
</reference>
<dbReference type="Gene3D" id="3.40.630.30">
    <property type="match status" value="1"/>
</dbReference>
<gene>
    <name evidence="1" type="ORF">F5972_19645</name>
</gene>
<sequence>MQRHQGSVPALPPPYTIRRAGPDDAGTVLALLNASAAWIHERDQGDGWPKAGFGLDRVTPGITSGAIRLVEHSGRWPQATLAVDQCPDPEFGAAGLDPVEDKALILHRLAIVRPHPHQPPGWDVPTPPPGTLGRMLIEWTVRQARRQGFPWVWLNVAREAIPLQAYYARCGFEHIATVALPGRRSGSLWRRPTTAH</sequence>
<dbReference type="InterPro" id="IPR016181">
    <property type="entry name" value="Acyl_CoA_acyltransferase"/>
</dbReference>
<comment type="caution">
    <text evidence="1">The sequence shown here is derived from an EMBL/GenBank/DDBJ whole genome shotgun (WGS) entry which is preliminary data.</text>
</comment>